<gene>
    <name evidence="1" type="ORF">M9H77_14173</name>
</gene>
<comment type="caution">
    <text evidence="1">The sequence shown here is derived from an EMBL/GenBank/DDBJ whole genome shotgun (WGS) entry which is preliminary data.</text>
</comment>
<evidence type="ECO:0000313" key="1">
    <source>
        <dbReference type="EMBL" id="KAI5673809.1"/>
    </source>
</evidence>
<accession>A0ACC0BMJ9</accession>
<dbReference type="EMBL" id="CM044703">
    <property type="protein sequence ID" value="KAI5673809.1"/>
    <property type="molecule type" value="Genomic_DNA"/>
</dbReference>
<name>A0ACC0BMJ9_CATRO</name>
<reference evidence="2" key="1">
    <citation type="journal article" date="2023" name="Nat. Plants">
        <title>Single-cell RNA sequencing provides a high-resolution roadmap for understanding the multicellular compartmentation of specialized metabolism.</title>
        <authorList>
            <person name="Sun S."/>
            <person name="Shen X."/>
            <person name="Li Y."/>
            <person name="Li Y."/>
            <person name="Wang S."/>
            <person name="Li R."/>
            <person name="Zhang H."/>
            <person name="Shen G."/>
            <person name="Guo B."/>
            <person name="Wei J."/>
            <person name="Xu J."/>
            <person name="St-Pierre B."/>
            <person name="Chen S."/>
            <person name="Sun C."/>
        </authorList>
    </citation>
    <scope>NUCLEOTIDE SEQUENCE [LARGE SCALE GENOMIC DNA]</scope>
</reference>
<keyword evidence="2" id="KW-1185">Reference proteome</keyword>
<proteinExistence type="predicted"/>
<sequence>MGVRLFVIKHSYVVWRVLTTRCRNLVPMASFWGSGLCLWSPTVALYIILERSGAPRATEVLGQEFLDQISPEGHIFMVLFYCGAYNLVPRGTQMPYSAAVDLVAGLGASQVVSEHLGSILGLKRWILDKL</sequence>
<organism evidence="1 2">
    <name type="scientific">Catharanthus roseus</name>
    <name type="common">Madagascar periwinkle</name>
    <name type="synonym">Vinca rosea</name>
    <dbReference type="NCBI Taxonomy" id="4058"/>
    <lineage>
        <taxon>Eukaryota</taxon>
        <taxon>Viridiplantae</taxon>
        <taxon>Streptophyta</taxon>
        <taxon>Embryophyta</taxon>
        <taxon>Tracheophyta</taxon>
        <taxon>Spermatophyta</taxon>
        <taxon>Magnoliopsida</taxon>
        <taxon>eudicotyledons</taxon>
        <taxon>Gunneridae</taxon>
        <taxon>Pentapetalae</taxon>
        <taxon>asterids</taxon>
        <taxon>lamiids</taxon>
        <taxon>Gentianales</taxon>
        <taxon>Apocynaceae</taxon>
        <taxon>Rauvolfioideae</taxon>
        <taxon>Vinceae</taxon>
        <taxon>Catharanthinae</taxon>
        <taxon>Catharanthus</taxon>
    </lineage>
</organism>
<protein>
    <submittedName>
        <fullName evidence="1">Uncharacterized protein</fullName>
    </submittedName>
</protein>
<dbReference type="Proteomes" id="UP001060085">
    <property type="component" value="Linkage Group LG03"/>
</dbReference>
<evidence type="ECO:0000313" key="2">
    <source>
        <dbReference type="Proteomes" id="UP001060085"/>
    </source>
</evidence>